<reference evidence="2" key="1">
    <citation type="journal article" date="2015" name="Nature">
        <title>Complex archaea that bridge the gap between prokaryotes and eukaryotes.</title>
        <authorList>
            <person name="Spang A."/>
            <person name="Saw J.H."/>
            <person name="Jorgensen S.L."/>
            <person name="Zaremba-Niedzwiedzka K."/>
            <person name="Martijn J."/>
            <person name="Lind A.E."/>
            <person name="van Eijk R."/>
            <person name="Schleper C."/>
            <person name="Guy L."/>
            <person name="Ettema T.J."/>
        </authorList>
    </citation>
    <scope>NUCLEOTIDE SEQUENCE</scope>
</reference>
<evidence type="ECO:0000313" key="2">
    <source>
        <dbReference type="EMBL" id="KKN20354.1"/>
    </source>
</evidence>
<feature type="compositionally biased region" description="Acidic residues" evidence="1">
    <location>
        <begin position="251"/>
        <end position="271"/>
    </location>
</feature>
<accession>A0A0F9NQZ6</accession>
<evidence type="ECO:0000256" key="1">
    <source>
        <dbReference type="SAM" id="MobiDB-lite"/>
    </source>
</evidence>
<feature type="region of interest" description="Disordered" evidence="1">
    <location>
        <begin position="318"/>
        <end position="337"/>
    </location>
</feature>
<dbReference type="AlphaFoldDB" id="A0A0F9NQZ6"/>
<feature type="compositionally biased region" description="Low complexity" evidence="1">
    <location>
        <begin position="318"/>
        <end position="334"/>
    </location>
</feature>
<feature type="compositionally biased region" description="Low complexity" evidence="1">
    <location>
        <begin position="272"/>
        <end position="289"/>
    </location>
</feature>
<sequence length="390" mass="43067">MTLVTDKQSLKGVLQEWAGLSEVMTTPIVYHGGGWADTLSNHIKQTVLEQRLEKVLNGGWDMATDAEVVCYLSTASLEQPLGSDWTDIYLYEAATLMPQIREAIPHTPKELSDYQNYQLSDLKRKIRDSQKRRRKSNRKENNMSNRKLVLEEHNGSVLVGVLQDGCDPVINTKQGSIEEVLSAVPDFLKEAQEKWAVSPKNPAYKAPVVAKKTTPPAAPVEQPGKAEDLPLLSATAAETKEPPAETKEPPAETEEPQAEAEEPQAETEEPQAEPQAEAEVTEPAAAEPIAAEEPEAVEPTSTIVTEEETEQEIRARIAGAPAPQPAQQPTGTAAKSGEWEYYLQDGRGPFVSVQLAMDEMGLDKNNRPLHNRWDRLSTALKEKIQRRPKA</sequence>
<proteinExistence type="predicted"/>
<name>A0A0F9NQZ6_9ZZZZ</name>
<feature type="compositionally biased region" description="Basic and acidic residues" evidence="1">
    <location>
        <begin position="238"/>
        <end position="250"/>
    </location>
</feature>
<protein>
    <submittedName>
        <fullName evidence="2">Uncharacterized protein</fullName>
    </submittedName>
</protein>
<gene>
    <name evidence="2" type="ORF">LCGC14_0936310</name>
</gene>
<dbReference type="EMBL" id="LAZR01003249">
    <property type="protein sequence ID" value="KKN20354.1"/>
    <property type="molecule type" value="Genomic_DNA"/>
</dbReference>
<organism evidence="2">
    <name type="scientific">marine sediment metagenome</name>
    <dbReference type="NCBI Taxonomy" id="412755"/>
    <lineage>
        <taxon>unclassified sequences</taxon>
        <taxon>metagenomes</taxon>
        <taxon>ecological metagenomes</taxon>
    </lineage>
</organism>
<comment type="caution">
    <text evidence="2">The sequence shown here is derived from an EMBL/GenBank/DDBJ whole genome shotgun (WGS) entry which is preliminary data.</text>
</comment>
<feature type="region of interest" description="Disordered" evidence="1">
    <location>
        <begin position="126"/>
        <end position="148"/>
    </location>
</feature>
<feature type="region of interest" description="Disordered" evidence="1">
    <location>
        <begin position="214"/>
        <end position="310"/>
    </location>
</feature>